<dbReference type="Pfam" id="PF03062">
    <property type="entry name" value="MBOAT"/>
    <property type="match status" value="1"/>
</dbReference>
<evidence type="ECO:0000256" key="7">
    <source>
        <dbReference type="ARBA" id="ARBA00022692"/>
    </source>
</evidence>
<feature type="transmembrane region" description="Helical" evidence="14">
    <location>
        <begin position="371"/>
        <end position="392"/>
    </location>
</feature>
<evidence type="ECO:0000256" key="6">
    <source>
        <dbReference type="ARBA" id="ARBA00022679"/>
    </source>
</evidence>
<organism evidence="15 16">
    <name type="scientific">Amorphus orientalis</name>
    <dbReference type="NCBI Taxonomy" id="649198"/>
    <lineage>
        <taxon>Bacteria</taxon>
        <taxon>Pseudomonadati</taxon>
        <taxon>Pseudomonadota</taxon>
        <taxon>Alphaproteobacteria</taxon>
        <taxon>Hyphomicrobiales</taxon>
        <taxon>Amorphaceae</taxon>
        <taxon>Amorphus</taxon>
    </lineage>
</organism>
<evidence type="ECO:0000256" key="10">
    <source>
        <dbReference type="ARBA" id="ARBA00023136"/>
    </source>
</evidence>
<feature type="transmembrane region" description="Helical" evidence="14">
    <location>
        <begin position="456"/>
        <end position="477"/>
    </location>
</feature>
<comment type="similarity">
    <text evidence="3 13">Belongs to the membrane-bound acyltransferase family.</text>
</comment>
<evidence type="ECO:0000313" key="16">
    <source>
        <dbReference type="Proteomes" id="UP001229244"/>
    </source>
</evidence>
<dbReference type="GO" id="GO:0042121">
    <property type="term" value="P:alginic acid biosynthetic process"/>
    <property type="evidence" value="ECO:0007669"/>
    <property type="project" value="UniProtKB-KW"/>
</dbReference>
<gene>
    <name evidence="15" type="ORF">J2S73_002653</name>
</gene>
<dbReference type="Proteomes" id="UP001229244">
    <property type="component" value="Unassembled WGS sequence"/>
</dbReference>
<keyword evidence="9 14" id="KW-1133">Transmembrane helix</keyword>
<dbReference type="AlphaFoldDB" id="A0AAE4ASF1"/>
<protein>
    <recommendedName>
        <fullName evidence="4">Probable alginate O-acetylase AlgI</fullName>
    </recommendedName>
    <alternativeName>
        <fullName evidence="12">Alginate biosynthesis protein AlgI</fullName>
    </alternativeName>
</protein>
<keyword evidence="11 13" id="KW-0012">Acyltransferase</keyword>
<feature type="transmembrane region" description="Helical" evidence="14">
    <location>
        <begin position="78"/>
        <end position="99"/>
    </location>
</feature>
<reference evidence="15" key="1">
    <citation type="submission" date="2023-07" db="EMBL/GenBank/DDBJ databases">
        <title>Genomic Encyclopedia of Type Strains, Phase IV (KMG-IV): sequencing the most valuable type-strain genomes for metagenomic binning, comparative biology and taxonomic classification.</title>
        <authorList>
            <person name="Goeker M."/>
        </authorList>
    </citation>
    <scope>NUCLEOTIDE SEQUENCE</scope>
    <source>
        <strain evidence="15">DSM 21202</strain>
    </source>
</reference>
<dbReference type="InterPro" id="IPR024194">
    <property type="entry name" value="Ac/AlaTfrase_AlgI/DltB"/>
</dbReference>
<keyword evidence="7 14" id="KW-0812">Transmembrane</keyword>
<dbReference type="PIRSF" id="PIRSF500217">
    <property type="entry name" value="AlgI"/>
    <property type="match status" value="1"/>
</dbReference>
<evidence type="ECO:0000256" key="4">
    <source>
        <dbReference type="ARBA" id="ARBA00016084"/>
    </source>
</evidence>
<feature type="transmembrane region" description="Helical" evidence="14">
    <location>
        <begin position="415"/>
        <end position="436"/>
    </location>
</feature>
<evidence type="ECO:0000256" key="14">
    <source>
        <dbReference type="SAM" id="Phobius"/>
    </source>
</evidence>
<keyword evidence="16" id="KW-1185">Reference proteome</keyword>
<evidence type="ECO:0000256" key="8">
    <source>
        <dbReference type="ARBA" id="ARBA00022841"/>
    </source>
</evidence>
<evidence type="ECO:0000313" key="15">
    <source>
        <dbReference type="EMBL" id="MDQ0316196.1"/>
    </source>
</evidence>
<comment type="pathway">
    <text evidence="2">Glycan biosynthesis; alginate biosynthesis.</text>
</comment>
<evidence type="ECO:0000256" key="1">
    <source>
        <dbReference type="ARBA" id="ARBA00004651"/>
    </source>
</evidence>
<dbReference type="GO" id="GO:0016746">
    <property type="term" value="F:acyltransferase activity"/>
    <property type="evidence" value="ECO:0007669"/>
    <property type="project" value="UniProtKB-KW"/>
</dbReference>
<evidence type="ECO:0000256" key="11">
    <source>
        <dbReference type="ARBA" id="ARBA00023315"/>
    </source>
</evidence>
<sequence>MLFHTPAFIVFLIVVFTLWSLTPRAWYREVIILLASLFFYGFWDVRFLPLLVGVWVLTWLTINRMHAAPDGSRKRAMFSILGVVLLLAILAIFKYVGFFGDVFGGREQLAALELLPANLLDSVAPLGLSFVTFQAIGLIVDYRRGELTEAPGLFATGRFLTFFPQLIAGPIERYTHLAPQLEGKALAQQPPIDRRIATGLTLFAIGFFRKAVGDLLGFYTDPIFDDIGNAEPHLVMLGLLGFTLQIYFDFAGYSEMARGIGRLFGVDLAINFRAPYFARNIQDFWRRWNMTLSFWFRDYLYIPLGGSRLGVPRHVLNLFVTMTLCGLWHGAAINFVVWGALHAIFQSVLVLKRLALPRRRERGAATTPADWISSVGARILTLLCVIYAWMFFRIRSAEDLWIAHEKLGAFFLDPIIGAVNLPLMVLIGCCFALDGWIERRGDYVTPLGQAIGHRRLIVWGLLSAVLICAGALILSVMPARVFIYFEF</sequence>
<dbReference type="InterPro" id="IPR028362">
    <property type="entry name" value="AlgI"/>
</dbReference>
<accession>A0AAE4ASF1</accession>
<evidence type="ECO:0000256" key="12">
    <source>
        <dbReference type="ARBA" id="ARBA00031030"/>
    </source>
</evidence>
<keyword evidence="5 13" id="KW-1003">Cell membrane</keyword>
<feature type="transmembrane region" description="Helical" evidence="14">
    <location>
        <begin position="7"/>
        <end position="26"/>
    </location>
</feature>
<comment type="subcellular location">
    <subcellularLocation>
        <location evidence="1">Cell membrane</location>
        <topology evidence="1">Multi-pass membrane protein</topology>
    </subcellularLocation>
</comment>
<evidence type="ECO:0000256" key="2">
    <source>
        <dbReference type="ARBA" id="ARBA00005182"/>
    </source>
</evidence>
<name>A0AAE4ASF1_9HYPH</name>
<dbReference type="InterPro" id="IPR051085">
    <property type="entry name" value="MB_O-acyltransferase"/>
</dbReference>
<keyword evidence="6 13" id="KW-0808">Transferase</keyword>
<dbReference type="PANTHER" id="PTHR13285:SF23">
    <property type="entry name" value="TEICHOIC ACID D-ALANYLTRANSFERASE"/>
    <property type="match status" value="1"/>
</dbReference>
<keyword evidence="10 13" id="KW-0472">Membrane</keyword>
<evidence type="ECO:0000256" key="3">
    <source>
        <dbReference type="ARBA" id="ARBA00010323"/>
    </source>
</evidence>
<dbReference type="EMBL" id="JAUSUL010000002">
    <property type="protein sequence ID" value="MDQ0316196.1"/>
    <property type="molecule type" value="Genomic_DNA"/>
</dbReference>
<dbReference type="InterPro" id="IPR004299">
    <property type="entry name" value="MBOAT_fam"/>
</dbReference>
<evidence type="ECO:0000256" key="13">
    <source>
        <dbReference type="PIRNR" id="PIRNR016636"/>
    </source>
</evidence>
<dbReference type="PANTHER" id="PTHR13285">
    <property type="entry name" value="ACYLTRANSFERASE"/>
    <property type="match status" value="1"/>
</dbReference>
<comment type="caution">
    <text evidence="15">The sequence shown here is derived from an EMBL/GenBank/DDBJ whole genome shotgun (WGS) entry which is preliminary data.</text>
</comment>
<keyword evidence="8" id="KW-0016">Alginate biosynthesis</keyword>
<dbReference type="RefSeq" id="WP_306886024.1">
    <property type="nucleotide sequence ID" value="NZ_JAUSUL010000002.1"/>
</dbReference>
<proteinExistence type="inferred from homology"/>
<feature type="transmembrane region" description="Helical" evidence="14">
    <location>
        <begin position="32"/>
        <end position="57"/>
    </location>
</feature>
<evidence type="ECO:0000256" key="9">
    <source>
        <dbReference type="ARBA" id="ARBA00022989"/>
    </source>
</evidence>
<evidence type="ECO:0000256" key="5">
    <source>
        <dbReference type="ARBA" id="ARBA00022475"/>
    </source>
</evidence>
<dbReference type="GO" id="GO:0005886">
    <property type="term" value="C:plasma membrane"/>
    <property type="evidence" value="ECO:0007669"/>
    <property type="project" value="UniProtKB-SubCell"/>
</dbReference>
<feature type="transmembrane region" description="Helical" evidence="14">
    <location>
        <begin position="331"/>
        <end position="351"/>
    </location>
</feature>
<dbReference type="PIRSF" id="PIRSF016636">
    <property type="entry name" value="AlgI_DltB"/>
    <property type="match status" value="1"/>
</dbReference>